<dbReference type="InterPro" id="IPR012338">
    <property type="entry name" value="Beta-lactam/transpept-like"/>
</dbReference>
<evidence type="ECO:0000256" key="3">
    <source>
        <dbReference type="ARBA" id="ARBA00012865"/>
    </source>
</evidence>
<dbReference type="Gene3D" id="3.40.710.10">
    <property type="entry name" value="DD-peptidase/beta-lactamase superfamily"/>
    <property type="match status" value="1"/>
</dbReference>
<comment type="similarity">
    <text evidence="2">Belongs to the class-A beta-lactamase family.</text>
</comment>
<keyword evidence="6" id="KW-1185">Reference proteome</keyword>
<reference evidence="5 6" key="1">
    <citation type="submission" date="2016-07" db="EMBL/GenBank/DDBJ databases">
        <authorList>
            <person name="Hassler H."/>
        </authorList>
    </citation>
    <scope>NUCLEOTIDE SEQUENCE [LARGE SCALE GENOMIC DNA]</scope>
    <source>
        <strain evidence="5 6">CDC-D5610</strain>
    </source>
</reference>
<dbReference type="Proteomes" id="UP000201728">
    <property type="component" value="Chromosome"/>
</dbReference>
<dbReference type="AlphaFoldDB" id="A0A222P0E5"/>
<sequence length="330" mass="36653">MFFRASEQKLGEGAKLGVKFYLLGSDGEVLAQSGYHADMMLPMASTKKIGIALTVLKRIFVDKDLDLNSEINITDSQFSAGRPTNTLDRYFFLPWAVADKRTIDELLTYMLTESDNTSTDVLLELVGGKDVVNKLMQDLNLGKHHLSFSSKSLLANYYGTTVSKSFLNICNTLYEFLSAYSLRPTETSMVQSESDACTPQMMADLLKLMLMEKEKDESWIGKAANVIFTKMEHCLTGETTIKTGARNFLPYSSAFGSKQGGLGGIRNDTAFIHLKDGRWVILSIHTCLSNLSLPFRDAVIADLAKNLLIKYCNLTSQKETEINESTPLLA</sequence>
<dbReference type="GO" id="GO:0030655">
    <property type="term" value="P:beta-lactam antibiotic catabolic process"/>
    <property type="evidence" value="ECO:0007669"/>
    <property type="project" value="InterPro"/>
</dbReference>
<dbReference type="KEGG" id="lcd:clem_03665"/>
<name>A0A222P0E5_9GAMM</name>
<evidence type="ECO:0000256" key="2">
    <source>
        <dbReference type="ARBA" id="ARBA00009009"/>
    </source>
</evidence>
<dbReference type="InterPro" id="IPR000871">
    <property type="entry name" value="Beta-lactam_class-A"/>
</dbReference>
<protein>
    <recommendedName>
        <fullName evidence="3">beta-lactamase</fullName>
        <ecNumber evidence="3">3.5.2.6</ecNumber>
    </recommendedName>
</protein>
<dbReference type="EC" id="3.5.2.6" evidence="3"/>
<dbReference type="Pfam" id="PF13354">
    <property type="entry name" value="Beta-lactamase2"/>
    <property type="match status" value="1"/>
</dbReference>
<evidence type="ECO:0000256" key="1">
    <source>
        <dbReference type="ARBA" id="ARBA00001526"/>
    </source>
</evidence>
<dbReference type="EMBL" id="CP016397">
    <property type="protein sequence ID" value="ASQ45291.1"/>
    <property type="molecule type" value="Genomic_DNA"/>
</dbReference>
<evidence type="ECO:0000259" key="4">
    <source>
        <dbReference type="Pfam" id="PF13354"/>
    </source>
</evidence>
<dbReference type="GO" id="GO:0046677">
    <property type="term" value="P:response to antibiotic"/>
    <property type="evidence" value="ECO:0007669"/>
    <property type="project" value="InterPro"/>
</dbReference>
<dbReference type="SUPFAM" id="SSF56601">
    <property type="entry name" value="beta-lactamase/transpeptidase-like"/>
    <property type="match status" value="1"/>
</dbReference>
<accession>A0A222P0E5</accession>
<dbReference type="OrthoDB" id="9784149at2"/>
<dbReference type="RefSeq" id="WP_094090366.1">
    <property type="nucleotide sequence ID" value="NZ_CP016397.1"/>
</dbReference>
<proteinExistence type="inferred from homology"/>
<dbReference type="PANTHER" id="PTHR35333">
    <property type="entry name" value="BETA-LACTAMASE"/>
    <property type="match status" value="1"/>
</dbReference>
<dbReference type="InterPro" id="IPR045155">
    <property type="entry name" value="Beta-lactam_cat"/>
</dbReference>
<dbReference type="PANTHER" id="PTHR35333:SF3">
    <property type="entry name" value="BETA-LACTAMASE-TYPE TRANSPEPTIDASE FOLD CONTAINING PROTEIN"/>
    <property type="match status" value="1"/>
</dbReference>
<feature type="domain" description="Beta-lactamase class A catalytic" evidence="4">
    <location>
        <begin position="33"/>
        <end position="286"/>
    </location>
</feature>
<comment type="catalytic activity">
    <reaction evidence="1">
        <text>a beta-lactam + H2O = a substituted beta-amino acid</text>
        <dbReference type="Rhea" id="RHEA:20401"/>
        <dbReference type="ChEBI" id="CHEBI:15377"/>
        <dbReference type="ChEBI" id="CHEBI:35627"/>
        <dbReference type="ChEBI" id="CHEBI:140347"/>
        <dbReference type="EC" id="3.5.2.6"/>
    </reaction>
</comment>
<evidence type="ECO:0000313" key="5">
    <source>
        <dbReference type="EMBL" id="ASQ45291.1"/>
    </source>
</evidence>
<organism evidence="5 6">
    <name type="scientific">Legionella clemsonensis</name>
    <dbReference type="NCBI Taxonomy" id="1867846"/>
    <lineage>
        <taxon>Bacteria</taxon>
        <taxon>Pseudomonadati</taxon>
        <taxon>Pseudomonadota</taxon>
        <taxon>Gammaproteobacteria</taxon>
        <taxon>Legionellales</taxon>
        <taxon>Legionellaceae</taxon>
        <taxon>Legionella</taxon>
    </lineage>
</organism>
<dbReference type="GO" id="GO:0008800">
    <property type="term" value="F:beta-lactamase activity"/>
    <property type="evidence" value="ECO:0007669"/>
    <property type="project" value="UniProtKB-EC"/>
</dbReference>
<evidence type="ECO:0000313" key="6">
    <source>
        <dbReference type="Proteomes" id="UP000201728"/>
    </source>
</evidence>
<gene>
    <name evidence="5" type="ORF">clem_03665</name>
</gene>